<dbReference type="InterPro" id="IPR017850">
    <property type="entry name" value="Alkaline_phosphatase_core_sf"/>
</dbReference>
<sequence>MNDVSPIDLVYDPHRIYAGEGQRVASLSQEIAAFHAIGETLRQPGDPGTRRPRTYILDRIGWEHFRSVRGLSGVRLREFTPRRQIKAAVGAEPPDWLTDDAIVGCKLLQRPGPGAMVQANWAATVAEWVLPGITDASSFQEWLVRAASATDVSEPLGLAPLTDWLSEQVRLLAASTIPMPDVVADLAEHLRESASPVTFANRLLRRRALLPLTRPAIDRPLTVPGLPSESPQDLARAGYLTLPFPLPDPMHGEISRLMCRAVRSAQIERPDTFERAVANLDALWDGVDAELDRWLQVNPRGMTEAAGRHLAGLPGYAASETAQRLVRLFAPPAPVARWTDLDESFDQWVNTYGSYIERMFYRRTLPPEGEDPAAPFAKWVKANPTVFFNHPERGYLTVAGTVQKTLQAGRPVILILVDALAIHVIEAALAEFGKALGASPTQVRYSFCPVPTITAVCKEAILGGMYPEQCHGNLQQTLLKRYGLTPDQLQLAAHWQDAERVRVTRSVRLLVHRDNRLDEQLSTYTNYHALRESFTPIVASLARLVQQWVEVFKHWHSASPLVMLTGDHGFTFGPKPEKDGEATDGLHRCVELGDRKPDDAELRDESLTFLDRKVFHLRGSYLVARGRSSGHGTMSGWWLSHGGLLPEEVIVPVVEWFGDQQALPFPELSVPDGAVRDQGRWIFNLLLANNQPVPTSGGRIRVTPVGEGAGVSVSYPPLRPGTTHTLAFEVPGADLPTAQELVFEVTLSPRSGDSPAPDVIRHMQVARARQFVERTQDQAAFEDMF</sequence>
<keyword evidence="2" id="KW-1185">Reference proteome</keyword>
<reference evidence="1 2" key="1">
    <citation type="submission" date="2021-04" db="EMBL/GenBank/DDBJ databases">
        <authorList>
            <person name="Ivanova A."/>
        </authorList>
    </citation>
    <scope>NUCLEOTIDE SEQUENCE [LARGE SCALE GENOMIC DNA]</scope>
    <source>
        <strain evidence="1 2">G18</strain>
    </source>
</reference>
<evidence type="ECO:0000313" key="2">
    <source>
        <dbReference type="Proteomes" id="UP000676565"/>
    </source>
</evidence>
<proteinExistence type="predicted"/>
<evidence type="ECO:0000313" key="1">
    <source>
        <dbReference type="EMBL" id="MBP3955361.1"/>
    </source>
</evidence>
<accession>A0ABS5BNX6</accession>
<evidence type="ECO:0008006" key="3">
    <source>
        <dbReference type="Google" id="ProtNLM"/>
    </source>
</evidence>
<dbReference type="Proteomes" id="UP000676565">
    <property type="component" value="Unassembled WGS sequence"/>
</dbReference>
<comment type="caution">
    <text evidence="1">The sequence shown here is derived from an EMBL/GenBank/DDBJ whole genome shotgun (WGS) entry which is preliminary data.</text>
</comment>
<dbReference type="EMBL" id="JAGKQQ010000001">
    <property type="protein sequence ID" value="MBP3955361.1"/>
    <property type="molecule type" value="Genomic_DNA"/>
</dbReference>
<gene>
    <name evidence="1" type="ORF">J8F10_08720</name>
</gene>
<dbReference type="SUPFAM" id="SSF53649">
    <property type="entry name" value="Alkaline phosphatase-like"/>
    <property type="match status" value="1"/>
</dbReference>
<name>A0ABS5BNX6_9BACT</name>
<organism evidence="1 2">
    <name type="scientific">Gemmata palustris</name>
    <dbReference type="NCBI Taxonomy" id="2822762"/>
    <lineage>
        <taxon>Bacteria</taxon>
        <taxon>Pseudomonadati</taxon>
        <taxon>Planctomycetota</taxon>
        <taxon>Planctomycetia</taxon>
        <taxon>Gemmatales</taxon>
        <taxon>Gemmataceae</taxon>
        <taxon>Gemmata</taxon>
    </lineage>
</organism>
<dbReference type="RefSeq" id="WP_210653443.1">
    <property type="nucleotide sequence ID" value="NZ_JAGKQQ010000001.1"/>
</dbReference>
<protein>
    <recommendedName>
        <fullName evidence="3">PglZ domain-containing protein</fullName>
    </recommendedName>
</protein>